<sequence>MAGVRFSGLVLALLGLLTSSVLTAAVRTPTRHLLQQGDNPANLDTTSAQQLNEAVAAAVAAVLPAAQGIDQNCLLAKCGQPTGACLGDTECQAAVFALQACRSSTSLVQLVSQCNPKPQSYNPSKPIPPLMDQCVNIASYWYKDNACFYDLTRCAQNSTCLTGISPKGCTPWPWSDSNKKVFRSSKAEFEAVFDAMAASNKRWGFVMHAHFGWCLRGFKLRTFTATNNVTGKTSRTLEYTVNVNISRRAFPNELKSMPGGKPLVRWTRKQVWARWDERLSAYRMEMFTAGVFESDPWLVLSPYPPFTNTTSSNGTNSTTKQTPQAVLLLSAVNVGPIKLPAAEFGAPDGTVFAPVGGKVPPEAYSYWSKLYGLDFANTWCDASRLWW</sequence>
<evidence type="ECO:0000256" key="1">
    <source>
        <dbReference type="SAM" id="SignalP"/>
    </source>
</evidence>
<gene>
    <name evidence="2" type="ORF">OEZ85_006057</name>
</gene>
<feature type="chain" id="PRO_5046527016" description="VDE lipocalin domain-containing protein" evidence="1">
    <location>
        <begin position="26"/>
        <end position="387"/>
    </location>
</feature>
<name>A0ABY8UFG4_TETOB</name>
<evidence type="ECO:0000313" key="2">
    <source>
        <dbReference type="EMBL" id="WIA20214.1"/>
    </source>
</evidence>
<dbReference type="EMBL" id="CP126218">
    <property type="protein sequence ID" value="WIA20214.1"/>
    <property type="molecule type" value="Genomic_DNA"/>
</dbReference>
<evidence type="ECO:0000313" key="3">
    <source>
        <dbReference type="Proteomes" id="UP001244341"/>
    </source>
</evidence>
<feature type="signal peptide" evidence="1">
    <location>
        <begin position="1"/>
        <end position="25"/>
    </location>
</feature>
<reference evidence="2 3" key="1">
    <citation type="submission" date="2023-05" db="EMBL/GenBank/DDBJ databases">
        <title>A 100% complete, gapless, phased diploid assembly of the Scenedesmus obliquus UTEX 3031 genome.</title>
        <authorList>
            <person name="Biondi T.C."/>
            <person name="Hanschen E.R."/>
            <person name="Kwon T."/>
            <person name="Eng W."/>
            <person name="Kruse C.P.S."/>
            <person name="Koehler S.I."/>
            <person name="Kunde Y."/>
            <person name="Gleasner C.D."/>
            <person name="You Mak K.T."/>
            <person name="Polle J."/>
            <person name="Hovde B.T."/>
            <person name="Starkenburg S.R."/>
        </authorList>
    </citation>
    <scope>NUCLEOTIDE SEQUENCE [LARGE SCALE GENOMIC DNA]</scope>
    <source>
        <strain evidence="2 3">DOE0152z</strain>
    </source>
</reference>
<protein>
    <recommendedName>
        <fullName evidence="4">VDE lipocalin domain-containing protein</fullName>
    </recommendedName>
</protein>
<proteinExistence type="predicted"/>
<keyword evidence="3" id="KW-1185">Reference proteome</keyword>
<dbReference type="Proteomes" id="UP001244341">
    <property type="component" value="Chromosome 11b"/>
</dbReference>
<accession>A0ABY8UFG4</accession>
<keyword evidence="1" id="KW-0732">Signal</keyword>
<organism evidence="2 3">
    <name type="scientific">Tetradesmus obliquus</name>
    <name type="common">Green alga</name>
    <name type="synonym">Acutodesmus obliquus</name>
    <dbReference type="NCBI Taxonomy" id="3088"/>
    <lineage>
        <taxon>Eukaryota</taxon>
        <taxon>Viridiplantae</taxon>
        <taxon>Chlorophyta</taxon>
        <taxon>core chlorophytes</taxon>
        <taxon>Chlorophyceae</taxon>
        <taxon>CS clade</taxon>
        <taxon>Sphaeropleales</taxon>
        <taxon>Scenedesmaceae</taxon>
        <taxon>Tetradesmus</taxon>
    </lineage>
</organism>
<evidence type="ECO:0008006" key="4">
    <source>
        <dbReference type="Google" id="ProtNLM"/>
    </source>
</evidence>